<protein>
    <recommendedName>
        <fullName evidence="4">DUF4861 domain-containing protein</fullName>
    </recommendedName>
</protein>
<evidence type="ECO:0000313" key="3">
    <source>
        <dbReference type="Proteomes" id="UP000248079"/>
    </source>
</evidence>
<evidence type="ECO:0000313" key="2">
    <source>
        <dbReference type="EMBL" id="PXY01670.1"/>
    </source>
</evidence>
<keyword evidence="3" id="KW-1185">Reference proteome</keyword>
<dbReference type="RefSeq" id="WP_110360479.1">
    <property type="nucleotide sequence ID" value="NZ_QFLI01000003.1"/>
</dbReference>
<accession>A0A2V4A2V6</accession>
<feature type="chain" id="PRO_5015993169" description="DUF4861 domain-containing protein" evidence="1">
    <location>
        <begin position="24"/>
        <end position="292"/>
    </location>
</feature>
<keyword evidence="1" id="KW-0732">Signal</keyword>
<feature type="signal peptide" evidence="1">
    <location>
        <begin position="1"/>
        <end position="23"/>
    </location>
</feature>
<evidence type="ECO:0000256" key="1">
    <source>
        <dbReference type="SAM" id="SignalP"/>
    </source>
</evidence>
<reference evidence="2 3" key="1">
    <citation type="submission" date="2018-05" db="EMBL/GenBank/DDBJ databases">
        <title>Marinifilum breve JC075T sp. nov., a marine bacterium isolated from Yongle Blue Hole in the South China Sea.</title>
        <authorList>
            <person name="Fu T."/>
        </authorList>
    </citation>
    <scope>NUCLEOTIDE SEQUENCE [LARGE SCALE GENOMIC DNA]</scope>
    <source>
        <strain evidence="2 3">JC075</strain>
    </source>
</reference>
<proteinExistence type="predicted"/>
<name>A0A2V4A2V6_9BACT</name>
<dbReference type="Proteomes" id="UP000248079">
    <property type="component" value="Unassembled WGS sequence"/>
</dbReference>
<organism evidence="2 3">
    <name type="scientific">Marinifilum breve</name>
    <dbReference type="NCBI Taxonomy" id="2184082"/>
    <lineage>
        <taxon>Bacteria</taxon>
        <taxon>Pseudomonadati</taxon>
        <taxon>Bacteroidota</taxon>
        <taxon>Bacteroidia</taxon>
        <taxon>Marinilabiliales</taxon>
        <taxon>Marinifilaceae</taxon>
    </lineage>
</organism>
<comment type="caution">
    <text evidence="2">The sequence shown here is derived from an EMBL/GenBank/DDBJ whole genome shotgun (WGS) entry which is preliminary data.</text>
</comment>
<dbReference type="AlphaFoldDB" id="A0A2V4A2V6"/>
<gene>
    <name evidence="2" type="ORF">DF185_09385</name>
</gene>
<sequence length="292" mass="31536">MMRKFTFLMACAAFFATTIKVSAQETRVTKQIKTFEWMDVAVVDGNQVEGGAHVYNKFADLTSLKPKQQKVGMLVTILDPKGDGTEPGATYRLLNAGLDATNVIKPVNYERLDGIIVANITDRDALLGADKAKLAKGTIVGVLEGETGEKVAFLYTASPTAGEEWIQLGGAGTAGFILIGQGAVLDTKGYKDGSATAGAIDFVADKDNKLNSFIEAQVVLTKAGGACYVAFPEAWNKPTFYVKDATGEYPISDCWTVSHNVKKHKVDYQVWTADIDFAKDMANDDDLTLIVR</sequence>
<dbReference type="EMBL" id="QFLI01000003">
    <property type="protein sequence ID" value="PXY01670.1"/>
    <property type="molecule type" value="Genomic_DNA"/>
</dbReference>
<evidence type="ECO:0008006" key="4">
    <source>
        <dbReference type="Google" id="ProtNLM"/>
    </source>
</evidence>